<feature type="compositionally biased region" description="Pro residues" evidence="1">
    <location>
        <begin position="321"/>
        <end position="333"/>
    </location>
</feature>
<feature type="region of interest" description="Disordered" evidence="1">
    <location>
        <begin position="1279"/>
        <end position="1331"/>
    </location>
</feature>
<feature type="compositionally biased region" description="Polar residues" evidence="1">
    <location>
        <begin position="753"/>
        <end position="765"/>
    </location>
</feature>
<feature type="compositionally biased region" description="Pro residues" evidence="1">
    <location>
        <begin position="597"/>
        <end position="613"/>
    </location>
</feature>
<feature type="compositionally biased region" description="Low complexity" evidence="1">
    <location>
        <begin position="799"/>
        <end position="820"/>
    </location>
</feature>
<feature type="compositionally biased region" description="Pro residues" evidence="1">
    <location>
        <begin position="638"/>
        <end position="650"/>
    </location>
</feature>
<evidence type="ECO:0000313" key="3">
    <source>
        <dbReference type="Proteomes" id="UP001530377"/>
    </source>
</evidence>
<feature type="compositionally biased region" description="Basic and acidic residues" evidence="1">
    <location>
        <begin position="584"/>
        <end position="593"/>
    </location>
</feature>
<evidence type="ECO:0000313" key="2">
    <source>
        <dbReference type="EMBL" id="KAL3822639.1"/>
    </source>
</evidence>
<feature type="region of interest" description="Disordered" evidence="1">
    <location>
        <begin position="1180"/>
        <end position="1208"/>
    </location>
</feature>
<feature type="compositionally biased region" description="Gly residues" evidence="1">
    <location>
        <begin position="87"/>
        <end position="97"/>
    </location>
</feature>
<dbReference type="EMBL" id="JALLPB020000059">
    <property type="protein sequence ID" value="KAL3822639.1"/>
    <property type="molecule type" value="Genomic_DNA"/>
</dbReference>
<comment type="caution">
    <text evidence="2">The sequence shown here is derived from an EMBL/GenBank/DDBJ whole genome shotgun (WGS) entry which is preliminary data.</text>
</comment>
<organism evidence="2 3">
    <name type="scientific">Cyclostephanos tholiformis</name>
    <dbReference type="NCBI Taxonomy" id="382380"/>
    <lineage>
        <taxon>Eukaryota</taxon>
        <taxon>Sar</taxon>
        <taxon>Stramenopiles</taxon>
        <taxon>Ochrophyta</taxon>
        <taxon>Bacillariophyta</taxon>
        <taxon>Coscinodiscophyceae</taxon>
        <taxon>Thalassiosirophycidae</taxon>
        <taxon>Stephanodiscales</taxon>
        <taxon>Stephanodiscaceae</taxon>
        <taxon>Cyclostephanos</taxon>
    </lineage>
</organism>
<proteinExistence type="predicted"/>
<feature type="compositionally biased region" description="Pro residues" evidence="1">
    <location>
        <begin position="787"/>
        <end position="798"/>
    </location>
</feature>
<accession>A0ABD3SDL1</accession>
<feature type="compositionally biased region" description="Pro residues" evidence="1">
    <location>
        <begin position="454"/>
        <end position="473"/>
    </location>
</feature>
<sequence length="1331" mass="142921">MFVDLRDPKVIKLFVAVTTSVLAASIGFVALASGGRDISSPSANAIREGPNGSRMLIQGWDSNGWESNNGWSSVEVSSKTSKCVKSGRGGGESGGKAGKQRRRLGDSWGRVWTPPALDDKSNWQPSWSADTDGSWSDSDDCDEYADDIESDVLVFIKSGKAVKSKSSKSKLGKSKSSKTSLTATSNMNDWSSDWDPPSKTTDRVWSSPWTPPSEPLWGSSGKWTASPVPTKVWSSPWTPPSEPLWGSSEWTASPVPPKEIVPTPQMTRNPAPDQREVLTQNPTEITTYSPTPSPSEEPTMKPTDVPSLKPTEIEVLTVKPSPVPTYVPTPSPSEEPTMKPTDEPSPKPTVKPSPVPTSVPTPSPSEEPTMKPTDEPSLKPTEVEVLTAKPSPVPTYVPTPSPSEEPTMKPTDVPSLKPTEIEVVTVKPSPVSTYVPTPSPSEEPTMKPTDEPSPKPTVKPSPVPTYVPTPSPSEEPTMKPTDEPSLKPTEVEVLTAKPSPVPTYVPTPSPSEEPTMKPTDEPSPKPTVKPSPVPTYVPTPSPSEEPTMKPTDEPSLKPTEVEVLTAKPSPVPTYVPTPSPSEEPTMKPTDELSPKPTVKPSPVPTYVPTPSPSEEPTMKPTDEPSQPTEEEVLTVKPSPVPTYVPTPSPSEEPTMKPTDKPSPKTTEEEVLTVKPSPTLTEVVTPVPTPCEGRKWYIIIFNDMKQCTNGYDHPEMPNNVDDTTHFDTLLECCEYAGFDDGECMYWDVCNETPKPSTFSPTPVPEQTTKEPTSKEANSSEQPTAEPVVPTPITPLPSPEPSSTTESVTPSPTLMPSCGTSPTCPTPKPTVCEEQLWYFDGEKCTRGPDMKPDNDESILYATPEECCQASLDGIDCPVHDGCELSPAPSPSTNEVTTPNPSMTTESVTPSPTLMPSCGTSPTCPTPKPTVCEEQLWYFDGEKCTRGPDMKPDNDESILYATPEECCQASLDGIDCPVHDGCELSPAPSPSTNELSTPNPSMTTESVTPSPTLMPSCGTSPTCPTPKPTVCEEQLWYFDGEKCTRGPDMKPDNDESILYATPEECCQASLDGIDCPVHDGCELSPAPSPSTNEVTTPNPSMTTESVTPSPTLMPSCGTSPTCPTPKPTVCEEQLWYFDGEKCTRGPDMKPDNDESILYATPEECCQASLDSIDCPVHDGCELSPAPSPSTNEVTTPNPSMTTESVTPSPTLMPSCGTSPTCPTPKPTVCEEQLWYFDGEKCTRGPDMKPDNDESILYATPEECCQASLDSIDCPVHDGCELSPAPSPSTNEVTTPNPSMTTESVITYSPTFGSTPTVSKETTGPPTVSRIPRTV</sequence>
<reference evidence="2 3" key="1">
    <citation type="submission" date="2024-10" db="EMBL/GenBank/DDBJ databases">
        <title>Updated reference genomes for cyclostephanoid diatoms.</title>
        <authorList>
            <person name="Roberts W.R."/>
            <person name="Alverson A.J."/>
        </authorList>
    </citation>
    <scope>NUCLEOTIDE SEQUENCE [LARGE SCALE GENOMIC DNA]</scope>
    <source>
        <strain evidence="2 3">AJA228-03</strain>
    </source>
</reference>
<feature type="compositionally biased region" description="Basic and acidic residues" evidence="1">
    <location>
        <begin position="546"/>
        <end position="555"/>
    </location>
</feature>
<feature type="compositionally biased region" description="Basic and acidic residues" evidence="1">
    <location>
        <begin position="336"/>
        <end position="345"/>
    </location>
</feature>
<dbReference type="Proteomes" id="UP001530377">
    <property type="component" value="Unassembled WGS sequence"/>
</dbReference>
<feature type="region of interest" description="Disordered" evidence="1">
    <location>
        <begin position="753"/>
        <end position="820"/>
    </location>
</feature>
<feature type="compositionally biased region" description="Pro residues" evidence="1">
    <location>
        <begin position="524"/>
        <end position="543"/>
    </location>
</feature>
<feature type="compositionally biased region" description="Polar residues" evidence="1">
    <location>
        <begin position="1086"/>
        <end position="1109"/>
    </location>
</feature>
<keyword evidence="3" id="KW-1185">Reference proteome</keyword>
<feature type="compositionally biased region" description="Basic residues" evidence="1">
    <location>
        <begin position="166"/>
        <end position="176"/>
    </location>
</feature>
<feature type="compositionally biased region" description="Polar residues" evidence="1">
    <location>
        <begin position="1284"/>
        <end position="1322"/>
    </location>
</feature>
<feature type="compositionally biased region" description="Pro residues" evidence="1">
    <location>
        <begin position="569"/>
        <end position="581"/>
    </location>
</feature>
<feature type="compositionally biased region" description="Pro residues" evidence="1">
    <location>
        <begin position="499"/>
        <end position="511"/>
    </location>
</feature>
<feature type="region of interest" description="Disordered" evidence="1">
    <location>
        <begin position="1083"/>
        <end position="1109"/>
    </location>
</feature>
<feature type="compositionally biased region" description="Low complexity" evidence="1">
    <location>
        <begin position="422"/>
        <end position="443"/>
    </location>
</feature>
<feature type="compositionally biased region" description="Pro residues" evidence="1">
    <location>
        <begin position="346"/>
        <end position="365"/>
    </location>
</feature>
<feature type="compositionally biased region" description="Basic and acidic residues" evidence="1">
    <location>
        <begin position="476"/>
        <end position="485"/>
    </location>
</feature>
<evidence type="ECO:0000256" key="1">
    <source>
        <dbReference type="SAM" id="MobiDB-lite"/>
    </source>
</evidence>
<dbReference type="PANTHER" id="PTHR48148:SF2">
    <property type="entry name" value="PA14 DOMAIN-CONTAINING PROTEIN"/>
    <property type="match status" value="1"/>
</dbReference>
<feature type="compositionally biased region" description="Polar residues" evidence="1">
    <location>
        <begin position="1185"/>
        <end position="1208"/>
    </location>
</feature>
<feature type="region of interest" description="Disordered" evidence="1">
    <location>
        <begin position="982"/>
        <end position="1010"/>
    </location>
</feature>
<feature type="compositionally biased region" description="Low complexity" evidence="1">
    <location>
        <begin position="282"/>
        <end position="303"/>
    </location>
</feature>
<feature type="compositionally biased region" description="Basic and acidic residues" evidence="1">
    <location>
        <begin position="444"/>
        <end position="453"/>
    </location>
</feature>
<protein>
    <submittedName>
        <fullName evidence="2">Uncharacterized protein</fullName>
    </submittedName>
</protein>
<name>A0ABD3SDL1_9STRA</name>
<feature type="region of interest" description="Disordered" evidence="1">
    <location>
        <begin position="885"/>
        <end position="911"/>
    </location>
</feature>
<feature type="compositionally biased region" description="Polar residues" evidence="1">
    <location>
        <begin position="987"/>
        <end position="1010"/>
    </location>
</feature>
<feature type="compositionally biased region" description="Polar residues" evidence="1">
    <location>
        <begin position="122"/>
        <end position="135"/>
    </location>
</feature>
<dbReference type="PANTHER" id="PTHR48148">
    <property type="entry name" value="KERATINOCYTE PROLINE-RICH PROTEIN"/>
    <property type="match status" value="1"/>
</dbReference>
<feature type="region of interest" description="Disordered" evidence="1">
    <location>
        <begin position="166"/>
        <end position="667"/>
    </location>
</feature>
<dbReference type="PRINTS" id="PR01217">
    <property type="entry name" value="PRICHEXTENSN"/>
</dbReference>
<feature type="compositionally biased region" description="Basic and acidic residues" evidence="1">
    <location>
        <begin position="368"/>
        <end position="377"/>
    </location>
</feature>
<feature type="compositionally biased region" description="Basic and acidic residues" evidence="1">
    <location>
        <begin position="653"/>
        <end position="667"/>
    </location>
</feature>
<feature type="region of interest" description="Disordered" evidence="1">
    <location>
        <begin position="82"/>
        <end position="142"/>
    </location>
</feature>
<feature type="compositionally biased region" description="Polar residues" evidence="1">
    <location>
        <begin position="888"/>
        <end position="911"/>
    </location>
</feature>
<feature type="compositionally biased region" description="Basic and acidic residues" evidence="1">
    <location>
        <begin position="514"/>
        <end position="523"/>
    </location>
</feature>
<gene>
    <name evidence="2" type="ORF">ACHAXA_001792</name>
</gene>
<feature type="compositionally biased region" description="Pro residues" evidence="1">
    <location>
        <begin position="391"/>
        <end position="403"/>
    </location>
</feature>